<reference evidence="2 3" key="1">
    <citation type="submission" date="2018-11" db="EMBL/GenBank/DDBJ databases">
        <title>The draft genome sequence of Amphritea balenae JAMM 1525T.</title>
        <authorList>
            <person name="Fang Z."/>
            <person name="Zhang Y."/>
            <person name="Han X."/>
        </authorList>
    </citation>
    <scope>NUCLEOTIDE SEQUENCE [LARGE SCALE GENOMIC DNA]</scope>
    <source>
        <strain evidence="2 3">JAMM 1525</strain>
    </source>
</reference>
<keyword evidence="1" id="KW-0472">Membrane</keyword>
<evidence type="ECO:0000313" key="2">
    <source>
        <dbReference type="EMBL" id="RRC97332.1"/>
    </source>
</evidence>
<dbReference type="GO" id="GO:0043683">
    <property type="term" value="P:type IV pilus assembly"/>
    <property type="evidence" value="ECO:0007669"/>
    <property type="project" value="InterPro"/>
</dbReference>
<sequence length="234" mass="25804">MSFASRADQSGFTLIELMISTVIGLMMISALLTAYVANSMNYRMQEAMSEVQEIGRFVLNQAAYDLRNAGLGTTADEIAVVGFVNADAAYADSNAKDVLLAKKDKISSPVLYIPVHDEGGDIAYYIANLGVGDSLYRYDPEFHKNKPQAIVSGVRQIALEYGVDGNSDQIVDSFELVSDVKDWTRVVAVRVSFLVSSTEQVLKKKQTLPDPFVINDRALYRIFTTTVVLRNKVL</sequence>
<dbReference type="PROSITE" id="PS00409">
    <property type="entry name" value="PROKAR_NTER_METHYL"/>
    <property type="match status" value="1"/>
</dbReference>
<accession>A0A3P1SM33</accession>
<keyword evidence="1" id="KW-1133">Transmembrane helix</keyword>
<dbReference type="InterPro" id="IPR012902">
    <property type="entry name" value="N_methyl_site"/>
</dbReference>
<dbReference type="AlphaFoldDB" id="A0A3P1SM33"/>
<dbReference type="InterPro" id="IPR032092">
    <property type="entry name" value="PilW"/>
</dbReference>
<name>A0A3P1SM33_9GAMM</name>
<keyword evidence="3" id="KW-1185">Reference proteome</keyword>
<evidence type="ECO:0000313" key="3">
    <source>
        <dbReference type="Proteomes" id="UP000267535"/>
    </source>
</evidence>
<dbReference type="NCBIfam" id="TIGR02532">
    <property type="entry name" value="IV_pilin_GFxxxE"/>
    <property type="match status" value="1"/>
</dbReference>
<dbReference type="Pfam" id="PF16074">
    <property type="entry name" value="PilW"/>
    <property type="match status" value="1"/>
</dbReference>
<gene>
    <name evidence="2" type="ORF">EHS89_17645</name>
</gene>
<dbReference type="EMBL" id="RQXV01000012">
    <property type="protein sequence ID" value="RRC97332.1"/>
    <property type="molecule type" value="Genomic_DNA"/>
</dbReference>
<comment type="caution">
    <text evidence="2">The sequence shown here is derived from an EMBL/GenBank/DDBJ whole genome shotgun (WGS) entry which is preliminary data.</text>
</comment>
<evidence type="ECO:0000256" key="1">
    <source>
        <dbReference type="SAM" id="Phobius"/>
    </source>
</evidence>
<organism evidence="2 3">
    <name type="scientific">Amphritea balenae</name>
    <dbReference type="NCBI Taxonomy" id="452629"/>
    <lineage>
        <taxon>Bacteria</taxon>
        <taxon>Pseudomonadati</taxon>
        <taxon>Pseudomonadota</taxon>
        <taxon>Gammaproteobacteria</taxon>
        <taxon>Oceanospirillales</taxon>
        <taxon>Oceanospirillaceae</taxon>
        <taxon>Amphritea</taxon>
    </lineage>
</organism>
<dbReference type="RefSeq" id="WP_124927502.1">
    <property type="nucleotide sequence ID" value="NZ_BMOH01000009.1"/>
</dbReference>
<dbReference type="Proteomes" id="UP000267535">
    <property type="component" value="Unassembled WGS sequence"/>
</dbReference>
<dbReference type="SUPFAM" id="SSF54523">
    <property type="entry name" value="Pili subunits"/>
    <property type="match status" value="1"/>
</dbReference>
<dbReference type="OrthoDB" id="5296662at2"/>
<dbReference type="Pfam" id="PF07963">
    <property type="entry name" value="N_methyl"/>
    <property type="match status" value="1"/>
</dbReference>
<keyword evidence="1" id="KW-0812">Transmembrane</keyword>
<protein>
    <submittedName>
        <fullName evidence="2">Prepilin-type N-terminal cleavage/methylation domain-containing protein</fullName>
    </submittedName>
</protein>
<feature type="transmembrane region" description="Helical" evidence="1">
    <location>
        <begin position="12"/>
        <end position="37"/>
    </location>
</feature>
<dbReference type="InterPro" id="IPR045584">
    <property type="entry name" value="Pilin-like"/>
</dbReference>
<proteinExistence type="predicted"/>